<reference evidence="1" key="1">
    <citation type="journal article" date="2014" name="Front. Microbiol.">
        <title>High frequency of phylogenetically diverse reductive dehalogenase-homologous genes in deep subseafloor sedimentary metagenomes.</title>
        <authorList>
            <person name="Kawai M."/>
            <person name="Futagami T."/>
            <person name="Toyoda A."/>
            <person name="Takaki Y."/>
            <person name="Nishi S."/>
            <person name="Hori S."/>
            <person name="Arai W."/>
            <person name="Tsubouchi T."/>
            <person name="Morono Y."/>
            <person name="Uchiyama I."/>
            <person name="Ito T."/>
            <person name="Fujiyama A."/>
            <person name="Inagaki F."/>
            <person name="Takami H."/>
        </authorList>
    </citation>
    <scope>NUCLEOTIDE SEQUENCE</scope>
    <source>
        <strain evidence="1">Expedition CK06-06</strain>
    </source>
</reference>
<dbReference type="AlphaFoldDB" id="X1IHS3"/>
<sequence>METEAEHRYYCNKKRDAINELISEECDAIVVSLMKSAFTKGYRAGRDYKEKGTK</sequence>
<evidence type="ECO:0000313" key="1">
    <source>
        <dbReference type="EMBL" id="GAH65679.1"/>
    </source>
</evidence>
<name>X1IHS3_9ZZZZ</name>
<gene>
    <name evidence="1" type="ORF">S03H2_52404</name>
</gene>
<protein>
    <submittedName>
        <fullName evidence="1">Uncharacterized protein</fullName>
    </submittedName>
</protein>
<accession>X1IHS3</accession>
<comment type="caution">
    <text evidence="1">The sequence shown here is derived from an EMBL/GenBank/DDBJ whole genome shotgun (WGS) entry which is preliminary data.</text>
</comment>
<organism evidence="1">
    <name type="scientific">marine sediment metagenome</name>
    <dbReference type="NCBI Taxonomy" id="412755"/>
    <lineage>
        <taxon>unclassified sequences</taxon>
        <taxon>metagenomes</taxon>
        <taxon>ecological metagenomes</taxon>
    </lineage>
</organism>
<dbReference type="EMBL" id="BARU01033286">
    <property type="protein sequence ID" value="GAH65679.1"/>
    <property type="molecule type" value="Genomic_DNA"/>
</dbReference>
<proteinExistence type="predicted"/>